<evidence type="ECO:0000313" key="2">
    <source>
        <dbReference type="Proteomes" id="UP000225706"/>
    </source>
</evidence>
<comment type="caution">
    <text evidence="1">The sequence shown here is derived from an EMBL/GenBank/DDBJ whole genome shotgun (WGS) entry which is preliminary data.</text>
</comment>
<gene>
    <name evidence="1" type="ORF">AWC38_SpisGene23724</name>
</gene>
<dbReference type="OrthoDB" id="5980237at2759"/>
<dbReference type="Proteomes" id="UP000225706">
    <property type="component" value="Unassembled WGS sequence"/>
</dbReference>
<dbReference type="AlphaFoldDB" id="A0A2B4R6A2"/>
<reference evidence="2" key="1">
    <citation type="journal article" date="2017" name="bioRxiv">
        <title>Comparative analysis of the genomes of Stylophora pistillata and Acropora digitifera provides evidence for extensive differences between species of corals.</title>
        <authorList>
            <person name="Voolstra C.R."/>
            <person name="Li Y."/>
            <person name="Liew Y.J."/>
            <person name="Baumgarten S."/>
            <person name="Zoccola D."/>
            <person name="Flot J.-F."/>
            <person name="Tambutte S."/>
            <person name="Allemand D."/>
            <person name="Aranda M."/>
        </authorList>
    </citation>
    <scope>NUCLEOTIDE SEQUENCE [LARGE SCALE GENOMIC DNA]</scope>
</reference>
<name>A0A2B4R6A2_STYPI</name>
<dbReference type="EMBL" id="LSMT01001429">
    <property type="protein sequence ID" value="PFX12339.1"/>
    <property type="molecule type" value="Genomic_DNA"/>
</dbReference>
<accession>A0A2B4R6A2</accession>
<organism evidence="1 2">
    <name type="scientific">Stylophora pistillata</name>
    <name type="common">Smooth cauliflower coral</name>
    <dbReference type="NCBI Taxonomy" id="50429"/>
    <lineage>
        <taxon>Eukaryota</taxon>
        <taxon>Metazoa</taxon>
        <taxon>Cnidaria</taxon>
        <taxon>Anthozoa</taxon>
        <taxon>Hexacorallia</taxon>
        <taxon>Scleractinia</taxon>
        <taxon>Astrocoeniina</taxon>
        <taxon>Pocilloporidae</taxon>
        <taxon>Stylophora</taxon>
    </lineage>
</organism>
<keyword evidence="2" id="KW-1185">Reference proteome</keyword>
<evidence type="ECO:0000313" key="1">
    <source>
        <dbReference type="EMBL" id="PFX12339.1"/>
    </source>
</evidence>
<proteinExistence type="predicted"/>
<protein>
    <submittedName>
        <fullName evidence="1">Uncharacterized protein</fullName>
    </submittedName>
</protein>
<sequence length="298" mass="33026">MANSDRPTIIVTSPGIFQTRFDVRGKYEFLLLVIMETDESIDLQVHVGLNTYGSRIHARSEEEEIAEDEEILVLEDLCFQTSTLYLDVSGEVYNLGSRAGTAFLATNQEISIKLREYFGANNQQFTIAHVQDLFNKKSISMSTSTSASTSTSTSTRSIITDSAPATCSVDIDYSSAADIQHVLTKICGIEAAKHALGGGRIEEEEVEVVDLCLSAPERLTLYASCTHLFTTDAWLSVGVRMKHSDEATSLVLPIYTTADQQFWLLYTTSKPTRIVKSVSTTKIRGHWLDLRRDGSFDV</sequence>